<gene>
    <name evidence="2" type="ORF">WJX73_006125</name>
</gene>
<feature type="compositionally biased region" description="Basic residues" evidence="1">
    <location>
        <begin position="33"/>
        <end position="43"/>
    </location>
</feature>
<dbReference type="EMBL" id="JALJOQ010000114">
    <property type="protein sequence ID" value="KAK9796677.1"/>
    <property type="molecule type" value="Genomic_DNA"/>
</dbReference>
<evidence type="ECO:0000256" key="1">
    <source>
        <dbReference type="SAM" id="MobiDB-lite"/>
    </source>
</evidence>
<feature type="region of interest" description="Disordered" evidence="1">
    <location>
        <begin position="385"/>
        <end position="405"/>
    </location>
</feature>
<organism evidence="2 3">
    <name type="scientific">Symbiochloris irregularis</name>
    <dbReference type="NCBI Taxonomy" id="706552"/>
    <lineage>
        <taxon>Eukaryota</taxon>
        <taxon>Viridiplantae</taxon>
        <taxon>Chlorophyta</taxon>
        <taxon>core chlorophytes</taxon>
        <taxon>Trebouxiophyceae</taxon>
        <taxon>Trebouxiales</taxon>
        <taxon>Trebouxiaceae</taxon>
        <taxon>Symbiochloris</taxon>
    </lineage>
</organism>
<evidence type="ECO:0000313" key="3">
    <source>
        <dbReference type="Proteomes" id="UP001465755"/>
    </source>
</evidence>
<feature type="region of interest" description="Disordered" evidence="1">
    <location>
        <begin position="1"/>
        <end position="43"/>
    </location>
</feature>
<feature type="region of interest" description="Disordered" evidence="1">
    <location>
        <begin position="424"/>
        <end position="478"/>
    </location>
</feature>
<evidence type="ECO:0008006" key="4">
    <source>
        <dbReference type="Google" id="ProtNLM"/>
    </source>
</evidence>
<proteinExistence type="predicted"/>
<dbReference type="Proteomes" id="UP001465755">
    <property type="component" value="Unassembled WGS sequence"/>
</dbReference>
<protein>
    <recommendedName>
        <fullName evidence="4">BZIP domain-containing protein</fullName>
    </recommendedName>
</protein>
<feature type="compositionally biased region" description="Low complexity" evidence="1">
    <location>
        <begin position="427"/>
        <end position="449"/>
    </location>
</feature>
<sequence length="506" mass="55268">MALAQDPSDIDVVPSGQGSRTYRANKRKEALKAKNRRAQARYRSRQKEKFTDYKTAIDDLTEQLDKLSAEKDALAADKAMLESCLQLSYQKGLTCPSSAEGLELVSPSAETYQQAIWKTARVDGPLLDAMLSVFARARKACGLPPLSREEVANTMLHEVFNRKEMCVQGIAALLSKLDAEGSQEAFEELVDFMKEQAVMFNLLYTQHGQLARVMEAAHVQTCRAKFGQASASFWVEVADALALTEQQQKRMLHLRRELLARMEDVRQKRVAVLNSIKGTLPTNINCDANGNSFAGTFVQGTHSVDLLRQSLHQEHCTTHEFAKAIRKTVLSPYQHAVLEVRSFPHKVDLLAICDVIGTQSKPSEPALTLDLDRAHSGLRLLDQMGSADLSPLDPSAPIPSAHMSATPFLPMAQGAPSTIPMTHAAVSEPQAAQSWPPSSSSEPLHLTSSDPLHLGTRDTSGTCPPHMGSVSEGAGEADEVGSLAMGSPRFSLKMRNSEMDALLLDL</sequence>
<reference evidence="2 3" key="1">
    <citation type="journal article" date="2024" name="Nat. Commun.">
        <title>Phylogenomics reveals the evolutionary origins of lichenization in chlorophyte algae.</title>
        <authorList>
            <person name="Puginier C."/>
            <person name="Libourel C."/>
            <person name="Otte J."/>
            <person name="Skaloud P."/>
            <person name="Haon M."/>
            <person name="Grisel S."/>
            <person name="Petersen M."/>
            <person name="Berrin J.G."/>
            <person name="Delaux P.M."/>
            <person name="Dal Grande F."/>
            <person name="Keller J."/>
        </authorList>
    </citation>
    <scope>NUCLEOTIDE SEQUENCE [LARGE SCALE GENOMIC DNA]</scope>
    <source>
        <strain evidence="2 3">SAG 2036</strain>
    </source>
</reference>
<accession>A0AAW1NRW2</accession>
<comment type="caution">
    <text evidence="2">The sequence shown here is derived from an EMBL/GenBank/DDBJ whole genome shotgun (WGS) entry which is preliminary data.</text>
</comment>
<keyword evidence="3" id="KW-1185">Reference proteome</keyword>
<dbReference type="CDD" id="cd14686">
    <property type="entry name" value="bZIP"/>
    <property type="match status" value="1"/>
</dbReference>
<evidence type="ECO:0000313" key="2">
    <source>
        <dbReference type="EMBL" id="KAK9796677.1"/>
    </source>
</evidence>
<name>A0AAW1NRW2_9CHLO</name>
<dbReference type="AlphaFoldDB" id="A0AAW1NRW2"/>